<dbReference type="EMBL" id="NCKW01003419">
    <property type="protein sequence ID" value="POM76574.1"/>
    <property type="molecule type" value="Genomic_DNA"/>
</dbReference>
<feature type="transmembrane region" description="Helical" evidence="1">
    <location>
        <begin position="122"/>
        <end position="141"/>
    </location>
</feature>
<keyword evidence="1" id="KW-1133">Transmembrane helix</keyword>
<keyword evidence="1" id="KW-0472">Membrane</keyword>
<keyword evidence="3" id="KW-1185">Reference proteome</keyword>
<dbReference type="OrthoDB" id="10065929at2759"/>
<organism evidence="2 3">
    <name type="scientific">Phytophthora palmivora</name>
    <dbReference type="NCBI Taxonomy" id="4796"/>
    <lineage>
        <taxon>Eukaryota</taxon>
        <taxon>Sar</taxon>
        <taxon>Stramenopiles</taxon>
        <taxon>Oomycota</taxon>
        <taxon>Peronosporomycetes</taxon>
        <taxon>Peronosporales</taxon>
        <taxon>Peronosporaceae</taxon>
        <taxon>Phytophthora</taxon>
    </lineage>
</organism>
<accession>A0A2P4YFK2</accession>
<dbReference type="Proteomes" id="UP000237271">
    <property type="component" value="Unassembled WGS sequence"/>
</dbReference>
<gene>
    <name evidence="2" type="ORF">PHPALM_6173</name>
</gene>
<sequence>MNRVVTTRSARRLGGGVRAPKYPGLEERLHVWVLDRNPKEEETAHLTRQRTTQTLPENAALICRELIPRIHQLIAVHSVKLHNIINIDQVPRYFETEPKTTTTTRGSREVLLRKSVTSRKQFTSTFAITASGQMLTLQYLFSMLKNIPMLLVE</sequence>
<evidence type="ECO:0000313" key="3">
    <source>
        <dbReference type="Proteomes" id="UP000237271"/>
    </source>
</evidence>
<comment type="caution">
    <text evidence="2">The sequence shown here is derived from an EMBL/GenBank/DDBJ whole genome shotgun (WGS) entry which is preliminary data.</text>
</comment>
<dbReference type="AlphaFoldDB" id="A0A2P4YFK2"/>
<evidence type="ECO:0000313" key="2">
    <source>
        <dbReference type="EMBL" id="POM76574.1"/>
    </source>
</evidence>
<protein>
    <submittedName>
        <fullName evidence="2">Uncharacterized protein</fullName>
    </submittedName>
</protein>
<reference evidence="2 3" key="1">
    <citation type="journal article" date="2017" name="Genome Biol. Evol.">
        <title>Phytophthora megakarya and P. palmivora, closely related causal agents of cacao black pod rot, underwent increases in genome sizes and gene numbers by different mechanisms.</title>
        <authorList>
            <person name="Ali S.S."/>
            <person name="Shao J."/>
            <person name="Lary D.J."/>
            <person name="Kronmiller B."/>
            <person name="Shen D."/>
            <person name="Strem M.D."/>
            <person name="Amoako-Attah I."/>
            <person name="Akrofi A.Y."/>
            <person name="Begoude B.A."/>
            <person name="Ten Hoopen G.M."/>
            <person name="Coulibaly K."/>
            <person name="Kebe B.I."/>
            <person name="Melnick R.L."/>
            <person name="Guiltinan M.J."/>
            <person name="Tyler B.M."/>
            <person name="Meinhardt L.W."/>
            <person name="Bailey B.A."/>
        </authorList>
    </citation>
    <scope>NUCLEOTIDE SEQUENCE [LARGE SCALE GENOMIC DNA]</scope>
    <source>
        <strain evidence="3">sbr112.9</strain>
    </source>
</reference>
<evidence type="ECO:0000256" key="1">
    <source>
        <dbReference type="SAM" id="Phobius"/>
    </source>
</evidence>
<name>A0A2P4YFK2_9STRA</name>
<proteinExistence type="predicted"/>
<keyword evidence="1" id="KW-0812">Transmembrane</keyword>